<accession>A0A0E9PTW3</accession>
<name>A0A0E9PTW3_ANGAN</name>
<protein>
    <submittedName>
        <fullName evidence="1">Uncharacterized protein</fullName>
    </submittedName>
</protein>
<reference evidence="1" key="2">
    <citation type="journal article" date="2015" name="Fish Shellfish Immunol.">
        <title>Early steps in the European eel (Anguilla anguilla)-Vibrio vulnificus interaction in the gills: Role of the RtxA13 toxin.</title>
        <authorList>
            <person name="Callol A."/>
            <person name="Pajuelo D."/>
            <person name="Ebbesson L."/>
            <person name="Teles M."/>
            <person name="MacKenzie S."/>
            <person name="Amaro C."/>
        </authorList>
    </citation>
    <scope>NUCLEOTIDE SEQUENCE</scope>
</reference>
<sequence>MIWCCNFWICNQIVHRWLKCQFSAFKGYFYTFWSYHVEITVYRPPFQGTITLGTNCCAGFSNESGVFNYFRSAHKKAFSI</sequence>
<reference evidence="1" key="1">
    <citation type="submission" date="2014-11" db="EMBL/GenBank/DDBJ databases">
        <authorList>
            <person name="Amaro Gonzalez C."/>
        </authorList>
    </citation>
    <scope>NUCLEOTIDE SEQUENCE</scope>
</reference>
<proteinExistence type="predicted"/>
<organism evidence="1">
    <name type="scientific">Anguilla anguilla</name>
    <name type="common">European freshwater eel</name>
    <name type="synonym">Muraena anguilla</name>
    <dbReference type="NCBI Taxonomy" id="7936"/>
    <lineage>
        <taxon>Eukaryota</taxon>
        <taxon>Metazoa</taxon>
        <taxon>Chordata</taxon>
        <taxon>Craniata</taxon>
        <taxon>Vertebrata</taxon>
        <taxon>Euteleostomi</taxon>
        <taxon>Actinopterygii</taxon>
        <taxon>Neopterygii</taxon>
        <taxon>Teleostei</taxon>
        <taxon>Anguilliformes</taxon>
        <taxon>Anguillidae</taxon>
        <taxon>Anguilla</taxon>
    </lineage>
</organism>
<dbReference type="AlphaFoldDB" id="A0A0E9PTW3"/>
<dbReference type="EMBL" id="GBXM01101047">
    <property type="protein sequence ID" value="JAH07530.1"/>
    <property type="molecule type" value="Transcribed_RNA"/>
</dbReference>
<evidence type="ECO:0000313" key="1">
    <source>
        <dbReference type="EMBL" id="JAH07530.1"/>
    </source>
</evidence>